<evidence type="ECO:0000313" key="3">
    <source>
        <dbReference type="Proteomes" id="UP000831534"/>
    </source>
</evidence>
<proteinExistence type="predicted"/>
<dbReference type="SUPFAM" id="SSF53300">
    <property type="entry name" value="vWA-like"/>
    <property type="match status" value="1"/>
</dbReference>
<name>A0A8T9MVI3_9NEIS</name>
<protein>
    <recommendedName>
        <fullName evidence="4">VWA domain-containing protein</fullName>
    </recommendedName>
</protein>
<accession>A0A8T9MVI3</accession>
<dbReference type="Gene3D" id="3.40.50.410">
    <property type="entry name" value="von Willebrand factor, type A domain"/>
    <property type="match status" value="1"/>
</dbReference>
<feature type="transmembrane region" description="Helical" evidence="1">
    <location>
        <begin position="52"/>
        <end position="69"/>
    </location>
</feature>
<keyword evidence="3" id="KW-1185">Reference proteome</keyword>
<dbReference type="Proteomes" id="UP000831534">
    <property type="component" value="Chromosome"/>
</dbReference>
<dbReference type="EMBL" id="CP091521">
    <property type="protein sequence ID" value="UOP05191.1"/>
    <property type="molecule type" value="Genomic_DNA"/>
</dbReference>
<reference evidence="2" key="2">
    <citation type="journal article" date="2022" name="Res Sq">
        <title>Evolution of multicellular longitudinally dividing oral cavity symbionts (Neisseriaceae).</title>
        <authorList>
            <person name="Nyongesa S."/>
            <person name="Weber P."/>
            <person name="Bernet E."/>
            <person name="Pullido F."/>
            <person name="Nieckarz M."/>
            <person name="Delaby M."/>
            <person name="Nieves C."/>
            <person name="Viehboeck T."/>
            <person name="Krause N."/>
            <person name="Rivera-Millot A."/>
            <person name="Nakamura A."/>
            <person name="Vischer N."/>
            <person name="VanNieuwenhze M."/>
            <person name="Brun Y."/>
            <person name="Cava F."/>
            <person name="Bulgheresi S."/>
            <person name="Veyrier F."/>
        </authorList>
    </citation>
    <scope>NUCLEOTIDE SEQUENCE</scope>
    <source>
        <strain evidence="2">17694</strain>
    </source>
</reference>
<evidence type="ECO:0000313" key="2">
    <source>
        <dbReference type="EMBL" id="UOP05191.1"/>
    </source>
</evidence>
<keyword evidence="1" id="KW-1133">Transmembrane helix</keyword>
<gene>
    <name evidence="2" type="ORF">LVJ77_02810</name>
</gene>
<organism evidence="2 3">
    <name type="scientific">Conchiformibius kuhniae</name>
    <dbReference type="NCBI Taxonomy" id="211502"/>
    <lineage>
        <taxon>Bacteria</taxon>
        <taxon>Pseudomonadati</taxon>
        <taxon>Pseudomonadota</taxon>
        <taxon>Betaproteobacteria</taxon>
        <taxon>Neisseriales</taxon>
        <taxon>Neisseriaceae</taxon>
        <taxon>Conchiformibius</taxon>
    </lineage>
</organism>
<evidence type="ECO:0008006" key="4">
    <source>
        <dbReference type="Google" id="ProtNLM"/>
    </source>
</evidence>
<evidence type="ECO:0000256" key="1">
    <source>
        <dbReference type="SAM" id="Phobius"/>
    </source>
</evidence>
<reference evidence="2" key="1">
    <citation type="submission" date="2021-12" db="EMBL/GenBank/DDBJ databases">
        <authorList>
            <person name="Veyrier F.J."/>
        </authorList>
    </citation>
    <scope>NUCLEOTIDE SEQUENCE</scope>
    <source>
        <strain evidence="2">17694</strain>
    </source>
</reference>
<sequence length="330" mass="37385">MMTQKMAIYGIEIAYYLNVLGLFRGACPSKRQGAMRCHRKGQNIMVRKKKYFMLKPLVLLLGMMGWAAANTAPAATPANNPYAVPFAQVPLHIIQTTHSSGTGVKPNVVLQIDNSYSMYAYPHSKDVNKPVPRHDVDKSRLAITQRALRSLLGNPKYRDTVNWQLITLWEQPIEVYSPSKGQFITDKTRKVRTDWWTSYAREFLDGKKPFGRPPSEIEKVVDSLEATGYTPTSERYLDAIYLLQRALLRNDTYRCQKSFVIVFSDGIADGAGLLRDSSGRDTNQFMAPTFKQYPKKSRVFSDSFYLNSQETKNIYRASNSAGGGHLMNGW</sequence>
<dbReference type="AlphaFoldDB" id="A0A8T9MVI3"/>
<keyword evidence="1" id="KW-0472">Membrane</keyword>
<keyword evidence="1" id="KW-0812">Transmembrane</keyword>
<dbReference type="InterPro" id="IPR036465">
    <property type="entry name" value="vWFA_dom_sf"/>
</dbReference>